<proteinExistence type="predicted"/>
<evidence type="ECO:0000313" key="1">
    <source>
        <dbReference type="EMBL" id="KAB0632845.1"/>
    </source>
</evidence>
<dbReference type="Pfam" id="PF07377">
    <property type="entry name" value="DUF1493"/>
    <property type="match status" value="1"/>
</dbReference>
<organism evidence="1 3">
    <name type="scientific">Burkholderia latens</name>
    <dbReference type="NCBI Taxonomy" id="488446"/>
    <lineage>
        <taxon>Bacteria</taxon>
        <taxon>Pseudomonadati</taxon>
        <taxon>Pseudomonadota</taxon>
        <taxon>Betaproteobacteria</taxon>
        <taxon>Burkholderiales</taxon>
        <taxon>Burkholderiaceae</taxon>
        <taxon>Burkholderia</taxon>
        <taxon>Burkholderia cepacia complex</taxon>
    </lineage>
</organism>
<reference evidence="2 4" key="2">
    <citation type="submission" date="2019-09" db="EMBL/GenBank/DDBJ databases">
        <authorList>
            <person name="Depoorter E."/>
        </authorList>
    </citation>
    <scope>NUCLEOTIDE SEQUENCE [LARGE SCALE GENOMIC DNA]</scope>
    <source>
        <strain evidence="2">LMG 24064</strain>
    </source>
</reference>
<sequence length="110" mass="13032">MVDLDKRVIEFVRNKSGFSISFIADEITEITDLDADLDFDDFEVEELMREYSVRFDVDISGFDIKKYYPEDDYSFFDLINPFKKKVIHRVPDLNVRMLIASAKAGRWLYD</sequence>
<keyword evidence="3" id="KW-1185">Reference proteome</keyword>
<dbReference type="RefSeq" id="WP_151067848.1">
    <property type="nucleotide sequence ID" value="NZ_CABVPL010000027.1"/>
</dbReference>
<gene>
    <name evidence="2" type="ORF">BLA24064_03733</name>
    <name evidence="1" type="ORF">F7R21_28865</name>
</gene>
<dbReference type="EMBL" id="CABVPL010000027">
    <property type="protein sequence ID" value="VWB79185.1"/>
    <property type="molecule type" value="Genomic_DNA"/>
</dbReference>
<dbReference type="EMBL" id="VZOJ01000123">
    <property type="protein sequence ID" value="KAB0632845.1"/>
    <property type="molecule type" value="Genomic_DNA"/>
</dbReference>
<evidence type="ECO:0000313" key="3">
    <source>
        <dbReference type="Proteomes" id="UP000430232"/>
    </source>
</evidence>
<dbReference type="GeneID" id="99791013"/>
<name>A0A6H9SRW3_9BURK</name>
<dbReference type="InterPro" id="IPR010862">
    <property type="entry name" value="DUF1493"/>
</dbReference>
<dbReference type="Proteomes" id="UP000430232">
    <property type="component" value="Unassembled WGS sequence"/>
</dbReference>
<dbReference type="AlphaFoldDB" id="A0A6H9SRW3"/>
<dbReference type="Proteomes" id="UP000494222">
    <property type="component" value="Unassembled WGS sequence"/>
</dbReference>
<reference evidence="1 3" key="1">
    <citation type="submission" date="2019-09" db="EMBL/GenBank/DDBJ databases">
        <title>Draft genome sequences of 48 bacterial type strains from the CCUG.</title>
        <authorList>
            <person name="Tunovic T."/>
            <person name="Pineiro-Iglesias B."/>
            <person name="Unosson C."/>
            <person name="Inganas E."/>
            <person name="Ohlen M."/>
            <person name="Cardew S."/>
            <person name="Jensie-Markopoulos S."/>
            <person name="Salva-Serra F."/>
            <person name="Jaen-Luchoro D."/>
            <person name="Karlsson R."/>
            <person name="Svensson-Stadler L."/>
            <person name="Chun J."/>
            <person name="Moore E."/>
        </authorList>
    </citation>
    <scope>NUCLEOTIDE SEQUENCE [LARGE SCALE GENOMIC DNA]</scope>
    <source>
        <strain evidence="1 3">CCUG 54555</strain>
    </source>
</reference>
<evidence type="ECO:0000313" key="2">
    <source>
        <dbReference type="EMBL" id="VWB79185.1"/>
    </source>
</evidence>
<protein>
    <submittedName>
        <fullName evidence="1">DUF1493 family protein</fullName>
    </submittedName>
</protein>
<accession>A0A6H9SRW3</accession>
<evidence type="ECO:0000313" key="4">
    <source>
        <dbReference type="Proteomes" id="UP000494222"/>
    </source>
</evidence>
<dbReference type="OrthoDB" id="6476622at2"/>